<feature type="transmembrane region" description="Helical" evidence="7">
    <location>
        <begin position="192"/>
        <end position="212"/>
    </location>
</feature>
<evidence type="ECO:0000256" key="4">
    <source>
        <dbReference type="ARBA" id="ARBA00022989"/>
    </source>
</evidence>
<dbReference type="Pfam" id="PF00892">
    <property type="entry name" value="EamA"/>
    <property type="match status" value="2"/>
</dbReference>
<feature type="transmembrane region" description="Helical" evidence="7">
    <location>
        <begin position="339"/>
        <end position="356"/>
    </location>
</feature>
<feature type="region of interest" description="Disordered" evidence="6">
    <location>
        <begin position="25"/>
        <end position="58"/>
    </location>
</feature>
<dbReference type="InterPro" id="IPR000620">
    <property type="entry name" value="EamA_dom"/>
</dbReference>
<evidence type="ECO:0000256" key="6">
    <source>
        <dbReference type="SAM" id="MobiDB-lite"/>
    </source>
</evidence>
<feature type="transmembrane region" description="Helical" evidence="7">
    <location>
        <begin position="252"/>
        <end position="268"/>
    </location>
</feature>
<feature type="domain" description="EamA" evidence="8">
    <location>
        <begin position="105"/>
        <end position="234"/>
    </location>
</feature>
<dbReference type="GO" id="GO:0005886">
    <property type="term" value="C:plasma membrane"/>
    <property type="evidence" value="ECO:0007669"/>
    <property type="project" value="UniProtKB-SubCell"/>
</dbReference>
<comment type="caution">
    <text evidence="9">The sequence shown here is derived from an EMBL/GenBank/DDBJ whole genome shotgun (WGS) entry which is preliminary data.</text>
</comment>
<evidence type="ECO:0000256" key="5">
    <source>
        <dbReference type="ARBA" id="ARBA00023136"/>
    </source>
</evidence>
<feature type="transmembrane region" description="Helical" evidence="7">
    <location>
        <begin position="219"/>
        <end position="240"/>
    </location>
</feature>
<dbReference type="EMBL" id="RBOA01000193">
    <property type="protein sequence ID" value="RMM00980.1"/>
    <property type="molecule type" value="Genomic_DNA"/>
</dbReference>
<keyword evidence="3 7" id="KW-0812">Transmembrane</keyword>
<evidence type="ECO:0000313" key="10">
    <source>
        <dbReference type="Proteomes" id="UP000272627"/>
    </source>
</evidence>
<feature type="transmembrane region" description="Helical" evidence="7">
    <location>
        <begin position="133"/>
        <end position="153"/>
    </location>
</feature>
<dbReference type="Proteomes" id="UP000272627">
    <property type="component" value="Unassembled WGS sequence"/>
</dbReference>
<accession>A0A3M3AKG8</accession>
<dbReference type="PANTHER" id="PTHR32322:SF18">
    <property type="entry name" value="S-ADENOSYLMETHIONINE_S-ADENOSYLHOMOCYSTEINE TRANSPORTER"/>
    <property type="match status" value="1"/>
</dbReference>
<name>A0A3M3AKG8_PSEA0</name>
<evidence type="ECO:0000256" key="3">
    <source>
        <dbReference type="ARBA" id="ARBA00022692"/>
    </source>
</evidence>
<dbReference type="SUPFAM" id="SSF103481">
    <property type="entry name" value="Multidrug resistance efflux transporter EmrE"/>
    <property type="match status" value="2"/>
</dbReference>
<proteinExistence type="predicted"/>
<sequence length="392" mass="42668">MPCARRPSAIWRWRRHYRWSFCSAAQSPRNPGQTASSQRATKEYRASSSIHSPEPLHRTTQAEIKCSQMLRPMTGQTASLLAFSNNRRIITPRFNDDSLMQYAFPLITVLIWAINTAVTKASAGVIFPAEIGFYRWALAGLLFTPFMLRPVWANRAAIKPVLGKIFILAVLGTAMYQSLAYFAASLTTATNMGIIQSLVPMMALGLSIACLGNRLTRGALLGAVLSFVGVVVVVSAGNPAGLIDHGVNRGDAMVLVAAASYAVYSTLLKKWQLCLPPLQLLYVQILLALIVLLPPFILSAKTGLNASNIPMVLYAAIPTSMLAPWLWMTSIMRLGPSRTTLFFNLMPIATALIAAATLGEQLALYHLFGGALTLCGVILAERWTTPLRSKTS</sequence>
<feature type="transmembrane region" description="Helical" evidence="7">
    <location>
        <begin position="280"/>
        <end position="297"/>
    </location>
</feature>
<organism evidence="9 10">
    <name type="scientific">Pseudomonas amygdali pv. eriobotryae</name>
    <dbReference type="NCBI Taxonomy" id="129137"/>
    <lineage>
        <taxon>Bacteria</taxon>
        <taxon>Pseudomonadati</taxon>
        <taxon>Pseudomonadota</taxon>
        <taxon>Gammaproteobacteria</taxon>
        <taxon>Pseudomonadales</taxon>
        <taxon>Pseudomonadaceae</taxon>
        <taxon>Pseudomonas</taxon>
        <taxon>Pseudomonas amygdali</taxon>
    </lineage>
</organism>
<keyword evidence="2" id="KW-1003">Cell membrane</keyword>
<feature type="domain" description="EamA" evidence="8">
    <location>
        <begin position="249"/>
        <end position="379"/>
    </location>
</feature>
<reference evidence="9 10" key="1">
    <citation type="submission" date="2018-08" db="EMBL/GenBank/DDBJ databases">
        <title>Recombination of ecologically and evolutionarily significant loci maintains genetic cohesion in the Pseudomonas syringae species complex.</title>
        <authorList>
            <person name="Dillon M."/>
            <person name="Thakur S."/>
            <person name="Almeida R.N.D."/>
            <person name="Weir B.S."/>
            <person name="Guttman D.S."/>
        </authorList>
    </citation>
    <scope>NUCLEOTIDE SEQUENCE [LARGE SCALE GENOMIC DNA]</scope>
    <source>
        <strain evidence="9 10">ICMP 8636</strain>
    </source>
</reference>
<evidence type="ECO:0000256" key="1">
    <source>
        <dbReference type="ARBA" id="ARBA00004651"/>
    </source>
</evidence>
<dbReference type="AlphaFoldDB" id="A0A3M3AKG8"/>
<feature type="transmembrane region" description="Helical" evidence="7">
    <location>
        <begin position="362"/>
        <end position="380"/>
    </location>
</feature>
<feature type="transmembrane region" description="Helical" evidence="7">
    <location>
        <begin position="309"/>
        <end position="327"/>
    </location>
</feature>
<dbReference type="InterPro" id="IPR037185">
    <property type="entry name" value="EmrE-like"/>
</dbReference>
<keyword evidence="4 7" id="KW-1133">Transmembrane helix</keyword>
<feature type="transmembrane region" description="Helical" evidence="7">
    <location>
        <begin position="165"/>
        <end position="186"/>
    </location>
</feature>
<protein>
    <submittedName>
        <fullName evidence="9">Drug/metabolite transporter superfamily permease</fullName>
    </submittedName>
</protein>
<comment type="subcellular location">
    <subcellularLocation>
        <location evidence="1">Cell membrane</location>
        <topology evidence="1">Multi-pass membrane protein</topology>
    </subcellularLocation>
</comment>
<evidence type="ECO:0000313" key="9">
    <source>
        <dbReference type="EMBL" id="RMM00980.1"/>
    </source>
</evidence>
<keyword evidence="5 7" id="KW-0472">Membrane</keyword>
<evidence type="ECO:0000256" key="7">
    <source>
        <dbReference type="SAM" id="Phobius"/>
    </source>
</evidence>
<feature type="transmembrane region" description="Helical" evidence="7">
    <location>
        <begin position="102"/>
        <end position="127"/>
    </location>
</feature>
<gene>
    <name evidence="9" type="ORF">ALQ86_100589</name>
</gene>
<evidence type="ECO:0000256" key="2">
    <source>
        <dbReference type="ARBA" id="ARBA00022475"/>
    </source>
</evidence>
<dbReference type="PANTHER" id="PTHR32322">
    <property type="entry name" value="INNER MEMBRANE TRANSPORTER"/>
    <property type="match status" value="1"/>
</dbReference>
<feature type="compositionally biased region" description="Polar residues" evidence="6">
    <location>
        <begin position="25"/>
        <end position="39"/>
    </location>
</feature>
<evidence type="ECO:0000259" key="8">
    <source>
        <dbReference type="Pfam" id="PF00892"/>
    </source>
</evidence>
<dbReference type="InterPro" id="IPR050638">
    <property type="entry name" value="AA-Vitamin_Transporters"/>
</dbReference>